<dbReference type="Gene3D" id="3.40.50.300">
    <property type="entry name" value="P-loop containing nucleotide triphosphate hydrolases"/>
    <property type="match status" value="1"/>
</dbReference>
<proteinExistence type="predicted"/>
<gene>
    <name evidence="2" type="ORF">CSA56_14245</name>
</gene>
<evidence type="ECO:0000259" key="1">
    <source>
        <dbReference type="Pfam" id="PF01712"/>
    </source>
</evidence>
<comment type="caution">
    <text evidence="2">The sequence shown here is derived from an EMBL/GenBank/DDBJ whole genome shotgun (WGS) entry which is preliminary data.</text>
</comment>
<dbReference type="AlphaFoldDB" id="A0A2G6KAQ4"/>
<dbReference type="Proteomes" id="UP000230821">
    <property type="component" value="Unassembled WGS sequence"/>
</dbReference>
<protein>
    <recommendedName>
        <fullName evidence="1">Deoxynucleoside kinase domain-containing protein</fullName>
    </recommendedName>
</protein>
<evidence type="ECO:0000313" key="2">
    <source>
        <dbReference type="EMBL" id="PIE32744.1"/>
    </source>
</evidence>
<dbReference type="SUPFAM" id="SSF52540">
    <property type="entry name" value="P-loop containing nucleoside triphosphate hydrolases"/>
    <property type="match status" value="1"/>
</dbReference>
<name>A0A2G6KAQ4_9BACT</name>
<dbReference type="InterPro" id="IPR031314">
    <property type="entry name" value="DNK_dom"/>
</dbReference>
<feature type="domain" description="Deoxynucleoside kinase" evidence="1">
    <location>
        <begin position="7"/>
        <end position="66"/>
    </location>
</feature>
<dbReference type="Pfam" id="PF01712">
    <property type="entry name" value="dNK"/>
    <property type="match status" value="1"/>
</dbReference>
<dbReference type="InterPro" id="IPR027417">
    <property type="entry name" value="P-loop_NTPase"/>
</dbReference>
<sequence>MFSSVLLRQRGHDEEQGIRKEYLQQLNMLYDGWIEGVMLCPVLTVPTGNFNFVTISSHLELIANRVLGKLHGKDVVVFE</sequence>
<accession>A0A2G6KAQ4</accession>
<evidence type="ECO:0000313" key="3">
    <source>
        <dbReference type="Proteomes" id="UP000230821"/>
    </source>
</evidence>
<reference evidence="2 3" key="1">
    <citation type="submission" date="2017-10" db="EMBL/GenBank/DDBJ databases">
        <title>Novel microbial diversity and functional potential in the marine mammal oral microbiome.</title>
        <authorList>
            <person name="Dudek N.K."/>
            <person name="Sun C.L."/>
            <person name="Burstein D."/>
            <person name="Kantor R.S."/>
            <person name="Aliaga Goltsman D.S."/>
            <person name="Bik E.M."/>
            <person name="Thomas B.C."/>
            <person name="Banfield J.F."/>
            <person name="Relman D.A."/>
        </authorList>
    </citation>
    <scope>NUCLEOTIDE SEQUENCE [LARGE SCALE GENOMIC DNA]</scope>
    <source>
        <strain evidence="2">DOLJORAL78_47_16</strain>
    </source>
</reference>
<dbReference type="EMBL" id="PDSK01000108">
    <property type="protein sequence ID" value="PIE32744.1"/>
    <property type="molecule type" value="Genomic_DNA"/>
</dbReference>
<organism evidence="2 3">
    <name type="scientific">candidate division KSB3 bacterium</name>
    <dbReference type="NCBI Taxonomy" id="2044937"/>
    <lineage>
        <taxon>Bacteria</taxon>
        <taxon>candidate division KSB3</taxon>
    </lineage>
</organism>